<reference evidence="8 9" key="1">
    <citation type="submission" date="2023-02" db="EMBL/GenBank/DDBJ databases">
        <title>Genome sequence of Sphingomonas naphthae.</title>
        <authorList>
            <person name="Kim S."/>
            <person name="Heo J."/>
            <person name="Kwon S.-W."/>
        </authorList>
    </citation>
    <scope>NUCLEOTIDE SEQUENCE [LARGE SCALE GENOMIC DNA]</scope>
    <source>
        <strain evidence="8 9">KACC 18716</strain>
    </source>
</reference>
<evidence type="ECO:0000313" key="9">
    <source>
        <dbReference type="Proteomes" id="UP001220395"/>
    </source>
</evidence>
<evidence type="ECO:0000256" key="6">
    <source>
        <dbReference type="ARBA" id="ARBA00023211"/>
    </source>
</evidence>
<evidence type="ECO:0000256" key="2">
    <source>
        <dbReference type="ARBA" id="ARBA00001946"/>
    </source>
</evidence>
<dbReference type="PANTHER" id="PTHR12992">
    <property type="entry name" value="NUDIX HYDROLASE"/>
    <property type="match status" value="1"/>
</dbReference>
<organism evidence="8 9">
    <name type="scientific">Sphingomonas naphthae</name>
    <dbReference type="NCBI Taxonomy" id="1813468"/>
    <lineage>
        <taxon>Bacteria</taxon>
        <taxon>Pseudomonadati</taxon>
        <taxon>Pseudomonadota</taxon>
        <taxon>Alphaproteobacteria</taxon>
        <taxon>Sphingomonadales</taxon>
        <taxon>Sphingomonadaceae</taxon>
        <taxon>Sphingomonas</taxon>
    </lineage>
</organism>
<dbReference type="SUPFAM" id="SSF55811">
    <property type="entry name" value="Nudix"/>
    <property type="match status" value="1"/>
</dbReference>
<dbReference type="Gene3D" id="3.90.79.10">
    <property type="entry name" value="Nucleoside Triphosphate Pyrophosphohydrolase"/>
    <property type="match status" value="1"/>
</dbReference>
<evidence type="ECO:0000256" key="4">
    <source>
        <dbReference type="ARBA" id="ARBA00022801"/>
    </source>
</evidence>
<proteinExistence type="predicted"/>
<comment type="cofactor">
    <cofactor evidence="1">
        <name>Mn(2+)</name>
        <dbReference type="ChEBI" id="CHEBI:29035"/>
    </cofactor>
</comment>
<evidence type="ECO:0000256" key="3">
    <source>
        <dbReference type="ARBA" id="ARBA00022723"/>
    </source>
</evidence>
<evidence type="ECO:0000256" key="1">
    <source>
        <dbReference type="ARBA" id="ARBA00001936"/>
    </source>
</evidence>
<evidence type="ECO:0000313" key="8">
    <source>
        <dbReference type="EMBL" id="WCT72500.1"/>
    </source>
</evidence>
<dbReference type="Pfam" id="PF00293">
    <property type="entry name" value="NUDIX"/>
    <property type="match status" value="1"/>
</dbReference>
<comment type="cofactor">
    <cofactor evidence="2">
        <name>Mg(2+)</name>
        <dbReference type="ChEBI" id="CHEBI:18420"/>
    </cofactor>
</comment>
<dbReference type="CDD" id="cd03426">
    <property type="entry name" value="NUDIX_CoAse_Nudt7"/>
    <property type="match status" value="1"/>
</dbReference>
<dbReference type="Proteomes" id="UP001220395">
    <property type="component" value="Chromosome"/>
</dbReference>
<keyword evidence="9" id="KW-1185">Reference proteome</keyword>
<keyword evidence="3" id="KW-0479">Metal-binding</keyword>
<dbReference type="PANTHER" id="PTHR12992:SF11">
    <property type="entry name" value="MITOCHONDRIAL COENZYME A DIPHOSPHATASE NUDT8"/>
    <property type="match status" value="1"/>
</dbReference>
<evidence type="ECO:0000259" key="7">
    <source>
        <dbReference type="PROSITE" id="PS51462"/>
    </source>
</evidence>
<feature type="domain" description="Nudix hydrolase" evidence="7">
    <location>
        <begin position="35"/>
        <end position="167"/>
    </location>
</feature>
<dbReference type="NCBIfam" id="NF007980">
    <property type="entry name" value="PRK10707.1"/>
    <property type="match status" value="1"/>
</dbReference>
<evidence type="ECO:0000256" key="5">
    <source>
        <dbReference type="ARBA" id="ARBA00022842"/>
    </source>
</evidence>
<protein>
    <submittedName>
        <fullName evidence="8">CoA pyrophosphatase</fullName>
    </submittedName>
</protein>
<name>A0ABY7TH70_9SPHN</name>
<dbReference type="InterPro" id="IPR045121">
    <property type="entry name" value="CoAse"/>
</dbReference>
<dbReference type="RefSeq" id="WP_273686462.1">
    <property type="nucleotide sequence ID" value="NZ_CP117411.1"/>
</dbReference>
<gene>
    <name evidence="8" type="ORF">PQ455_12750</name>
</gene>
<dbReference type="InterPro" id="IPR000086">
    <property type="entry name" value="NUDIX_hydrolase_dom"/>
</dbReference>
<keyword evidence="5" id="KW-0460">Magnesium</keyword>
<sequence length="197" mass="21453">MRLADRLRAALARPLAEGAVLYRADLPELEDLPDPRAAAVLVAITDRPDPGVILTQRHAGLRDHAGQVALPGGKVDPADASLEAAALREAWEEVGLRATDVEVVGRIEPYRTGSGFLIHPVIGVVPPDLPLVRREAEVDAIFEVPLATLFDPASWTEESAEHMGAIRHFRAMMWREWRVWGATAAMLGNVGMRLGHV</sequence>
<keyword evidence="6" id="KW-0464">Manganese</keyword>
<keyword evidence="4" id="KW-0378">Hydrolase</keyword>
<accession>A0ABY7TH70</accession>
<dbReference type="EMBL" id="CP117411">
    <property type="protein sequence ID" value="WCT72500.1"/>
    <property type="molecule type" value="Genomic_DNA"/>
</dbReference>
<dbReference type="PROSITE" id="PS51462">
    <property type="entry name" value="NUDIX"/>
    <property type="match status" value="1"/>
</dbReference>
<dbReference type="InterPro" id="IPR015797">
    <property type="entry name" value="NUDIX_hydrolase-like_dom_sf"/>
</dbReference>